<feature type="transmembrane region" description="Helical" evidence="1">
    <location>
        <begin position="12"/>
        <end position="29"/>
    </location>
</feature>
<proteinExistence type="predicted"/>
<name>A0A397VII6_9GLOM</name>
<dbReference type="Proteomes" id="UP000266673">
    <property type="component" value="Unassembled WGS sequence"/>
</dbReference>
<keyword evidence="1" id="KW-0812">Transmembrane</keyword>
<organism evidence="2 3">
    <name type="scientific">Gigaspora rosea</name>
    <dbReference type="NCBI Taxonomy" id="44941"/>
    <lineage>
        <taxon>Eukaryota</taxon>
        <taxon>Fungi</taxon>
        <taxon>Fungi incertae sedis</taxon>
        <taxon>Mucoromycota</taxon>
        <taxon>Glomeromycotina</taxon>
        <taxon>Glomeromycetes</taxon>
        <taxon>Diversisporales</taxon>
        <taxon>Gigasporaceae</taxon>
        <taxon>Gigaspora</taxon>
    </lineage>
</organism>
<keyword evidence="1" id="KW-0472">Membrane</keyword>
<dbReference type="AlphaFoldDB" id="A0A397VII6"/>
<keyword evidence="1" id="KW-1133">Transmembrane helix</keyword>
<gene>
    <name evidence="2" type="ORF">C2G38_2082549</name>
</gene>
<protein>
    <submittedName>
        <fullName evidence="2">Uncharacterized protein</fullName>
    </submittedName>
</protein>
<keyword evidence="3" id="KW-1185">Reference proteome</keyword>
<sequence length="76" mass="9319">MVNLGSSIKYIYLLVWFIDYTYLEFYVIYHPHNHEITQSLKPRSLLVYVYLVRLVLECCSLYIRENPHRNNEFLNF</sequence>
<evidence type="ECO:0000256" key="1">
    <source>
        <dbReference type="SAM" id="Phobius"/>
    </source>
</evidence>
<comment type="caution">
    <text evidence="2">The sequence shown here is derived from an EMBL/GenBank/DDBJ whole genome shotgun (WGS) entry which is preliminary data.</text>
</comment>
<feature type="transmembrane region" description="Helical" evidence="1">
    <location>
        <begin position="45"/>
        <end position="63"/>
    </location>
</feature>
<evidence type="ECO:0000313" key="3">
    <source>
        <dbReference type="Proteomes" id="UP000266673"/>
    </source>
</evidence>
<dbReference type="EMBL" id="QKWP01000460">
    <property type="protein sequence ID" value="RIB19673.1"/>
    <property type="molecule type" value="Genomic_DNA"/>
</dbReference>
<evidence type="ECO:0000313" key="2">
    <source>
        <dbReference type="EMBL" id="RIB19673.1"/>
    </source>
</evidence>
<reference evidence="2 3" key="1">
    <citation type="submission" date="2018-06" db="EMBL/GenBank/DDBJ databases">
        <title>Comparative genomics reveals the genomic features of Rhizophagus irregularis, R. cerebriforme, R. diaphanum and Gigaspora rosea, and their symbiotic lifestyle signature.</title>
        <authorList>
            <person name="Morin E."/>
            <person name="San Clemente H."/>
            <person name="Chen E.C.H."/>
            <person name="De La Providencia I."/>
            <person name="Hainaut M."/>
            <person name="Kuo A."/>
            <person name="Kohler A."/>
            <person name="Murat C."/>
            <person name="Tang N."/>
            <person name="Roy S."/>
            <person name="Loubradou J."/>
            <person name="Henrissat B."/>
            <person name="Grigoriev I.V."/>
            <person name="Corradi N."/>
            <person name="Roux C."/>
            <person name="Martin F.M."/>
        </authorList>
    </citation>
    <scope>NUCLEOTIDE SEQUENCE [LARGE SCALE GENOMIC DNA]</scope>
    <source>
        <strain evidence="2 3">DAOM 194757</strain>
    </source>
</reference>
<accession>A0A397VII6</accession>